<dbReference type="PANTHER" id="PTHR42938">
    <property type="entry name" value="FORMATE DEHYDROGENASE 1"/>
    <property type="match status" value="1"/>
</dbReference>
<proteinExistence type="predicted"/>
<dbReference type="InterPro" id="IPR029753">
    <property type="entry name" value="D-isomer_DH_CS"/>
</dbReference>
<feature type="domain" description="D-isomer specific 2-hydroxyacid dehydrogenase NAD-binding" evidence="3">
    <location>
        <begin position="2"/>
        <end position="70"/>
    </location>
</feature>
<reference evidence="4" key="1">
    <citation type="submission" date="2019-08" db="EMBL/GenBank/DDBJ databases">
        <authorList>
            <person name="Kucharzyk K."/>
            <person name="Murdoch R.W."/>
            <person name="Higgins S."/>
            <person name="Loffler F."/>
        </authorList>
    </citation>
    <scope>NUCLEOTIDE SEQUENCE</scope>
</reference>
<evidence type="ECO:0000256" key="1">
    <source>
        <dbReference type="ARBA" id="ARBA00023002"/>
    </source>
</evidence>
<dbReference type="Gene3D" id="3.40.50.720">
    <property type="entry name" value="NAD(P)-binding Rossmann-like Domain"/>
    <property type="match status" value="2"/>
</dbReference>
<comment type="caution">
    <text evidence="4">The sequence shown here is derived from an EMBL/GenBank/DDBJ whole genome shotgun (WGS) entry which is preliminary data.</text>
</comment>
<dbReference type="SUPFAM" id="SSF55021">
    <property type="entry name" value="ACT-like"/>
    <property type="match status" value="1"/>
</dbReference>
<organism evidence="4">
    <name type="scientific">bioreactor metagenome</name>
    <dbReference type="NCBI Taxonomy" id="1076179"/>
    <lineage>
        <taxon>unclassified sequences</taxon>
        <taxon>metagenomes</taxon>
        <taxon>ecological metagenomes</taxon>
    </lineage>
</organism>
<dbReference type="PANTHER" id="PTHR42938:SF47">
    <property type="entry name" value="HYDROXYPYRUVATE REDUCTASE"/>
    <property type="match status" value="1"/>
</dbReference>
<dbReference type="Gene3D" id="3.30.70.260">
    <property type="match status" value="1"/>
</dbReference>
<dbReference type="SUPFAM" id="SSF51735">
    <property type="entry name" value="NAD(P)-binding Rossmann-fold domains"/>
    <property type="match status" value="1"/>
</dbReference>
<dbReference type="PROSITE" id="PS00671">
    <property type="entry name" value="D_2_HYDROXYACID_DH_3"/>
    <property type="match status" value="1"/>
</dbReference>
<sequence>MDSTVGFINEKALSHMKSTALLFNFARGEIVDTKAVLNALAAGKLARYVTDFPTDELIGAQGVICIPHLGASTPESEENCANMAARQLKDYLENGNIVNSVNLPNCEMPRSGVQRITLLHQNVANMVGQITALLAAKNVNIANMINKSRGSVAYTMIDLDDEINGDVTAGLKGINGMIFVRVIK</sequence>
<dbReference type="GO" id="GO:0004617">
    <property type="term" value="F:phosphoglycerate dehydrogenase activity"/>
    <property type="evidence" value="ECO:0007669"/>
    <property type="project" value="UniProtKB-EC"/>
</dbReference>
<accession>A0A645GP72</accession>
<dbReference type="EC" id="1.1.1.95" evidence="4"/>
<name>A0A645GP72_9ZZZZ</name>
<dbReference type="AlphaFoldDB" id="A0A645GP72"/>
<evidence type="ECO:0000259" key="3">
    <source>
        <dbReference type="Pfam" id="PF02826"/>
    </source>
</evidence>
<dbReference type="Pfam" id="PF02826">
    <property type="entry name" value="2-Hacid_dh_C"/>
    <property type="match status" value="1"/>
</dbReference>
<protein>
    <submittedName>
        <fullName evidence="4">D-3-phosphoglycerate dehydrogenase</fullName>
        <ecNumber evidence="4">1.1.1.95</ecNumber>
    </submittedName>
</protein>
<dbReference type="InterPro" id="IPR006140">
    <property type="entry name" value="D-isomer_DH_NAD-bd"/>
</dbReference>
<evidence type="ECO:0000256" key="2">
    <source>
        <dbReference type="ARBA" id="ARBA00029440"/>
    </source>
</evidence>
<dbReference type="GO" id="GO:0051287">
    <property type="term" value="F:NAD binding"/>
    <property type="evidence" value="ECO:0007669"/>
    <property type="project" value="InterPro"/>
</dbReference>
<evidence type="ECO:0000313" key="4">
    <source>
        <dbReference type="EMBL" id="MPN28667.1"/>
    </source>
</evidence>
<keyword evidence="1 4" id="KW-0560">Oxidoreductase</keyword>
<comment type="pathway">
    <text evidence="2">Amino-acid biosynthesis.</text>
</comment>
<dbReference type="EMBL" id="VSSQ01079035">
    <property type="protein sequence ID" value="MPN28667.1"/>
    <property type="molecule type" value="Genomic_DNA"/>
</dbReference>
<dbReference type="CDD" id="cd04901">
    <property type="entry name" value="ACT_3PGDH"/>
    <property type="match status" value="1"/>
</dbReference>
<dbReference type="InterPro" id="IPR036291">
    <property type="entry name" value="NAD(P)-bd_dom_sf"/>
</dbReference>
<gene>
    <name evidence="4" type="primary">serA_27</name>
    <name evidence="4" type="ORF">SDC9_176111</name>
</gene>
<dbReference type="InterPro" id="IPR045865">
    <property type="entry name" value="ACT-like_dom_sf"/>
</dbReference>